<evidence type="ECO:0000313" key="2">
    <source>
        <dbReference type="EMBL" id="MCP2160662.1"/>
    </source>
</evidence>
<reference evidence="2 3" key="1">
    <citation type="submission" date="2022-06" db="EMBL/GenBank/DDBJ databases">
        <title>Genomic Encyclopedia of Archaeal and Bacterial Type Strains, Phase II (KMG-II): from individual species to whole genera.</title>
        <authorList>
            <person name="Goeker M."/>
        </authorList>
    </citation>
    <scope>NUCLEOTIDE SEQUENCE [LARGE SCALE GENOMIC DNA]</scope>
    <source>
        <strain evidence="2 3">DSM 45037</strain>
    </source>
</reference>
<accession>A0ABT1H1N3</accession>
<organism evidence="2 3">
    <name type="scientific">Williamsia serinedens</name>
    <dbReference type="NCBI Taxonomy" id="391736"/>
    <lineage>
        <taxon>Bacteria</taxon>
        <taxon>Bacillati</taxon>
        <taxon>Actinomycetota</taxon>
        <taxon>Actinomycetes</taxon>
        <taxon>Mycobacteriales</taxon>
        <taxon>Nocardiaceae</taxon>
        <taxon>Williamsia</taxon>
    </lineage>
</organism>
<dbReference type="InterPro" id="IPR012551">
    <property type="entry name" value="DUF1707_SHOCT-like"/>
</dbReference>
<protein>
    <recommendedName>
        <fullName evidence="1">DUF1707 domain-containing protein</fullName>
    </recommendedName>
</protein>
<sequence>MTDLPADRPDDRPAVRVSDADRGRVHDILAAAMAQGYLSPAEYETRAGKAVEARTTDDLSPLTADLPVDAIAGSVSSTAPPGKAPVQRLIAVMSGSELAGDVAVGGSLTALAFWGGVSIDLRRARFTTGTLEISATAVMGGIEIVVPPDVEVDIRGVGIMGGFDRRASGPGRRPNGPRVTITGVALMGGVSVERKGSAGDERERLS</sequence>
<evidence type="ECO:0000313" key="3">
    <source>
        <dbReference type="Proteomes" id="UP001205740"/>
    </source>
</evidence>
<dbReference type="EMBL" id="JAMTCG010000003">
    <property type="protein sequence ID" value="MCP2160662.1"/>
    <property type="molecule type" value="Genomic_DNA"/>
</dbReference>
<proteinExistence type="predicted"/>
<comment type="caution">
    <text evidence="2">The sequence shown here is derived from an EMBL/GenBank/DDBJ whole genome shotgun (WGS) entry which is preliminary data.</text>
</comment>
<dbReference type="PANTHER" id="PTHR40763:SF4">
    <property type="entry name" value="DUF1707 DOMAIN-CONTAINING PROTEIN"/>
    <property type="match status" value="1"/>
</dbReference>
<dbReference type="PANTHER" id="PTHR40763">
    <property type="entry name" value="MEMBRANE PROTEIN-RELATED"/>
    <property type="match status" value="1"/>
</dbReference>
<name>A0ABT1H1N3_9NOCA</name>
<evidence type="ECO:0000259" key="1">
    <source>
        <dbReference type="Pfam" id="PF08044"/>
    </source>
</evidence>
<feature type="domain" description="DUF1707" evidence="1">
    <location>
        <begin position="15"/>
        <end position="67"/>
    </location>
</feature>
<gene>
    <name evidence="2" type="ORF">LX12_001849</name>
</gene>
<keyword evidence="3" id="KW-1185">Reference proteome</keyword>
<dbReference type="RefSeq" id="WP_253654236.1">
    <property type="nucleotide sequence ID" value="NZ_BAAAOE010000003.1"/>
</dbReference>
<dbReference type="Pfam" id="PF08044">
    <property type="entry name" value="DUF1707"/>
    <property type="match status" value="1"/>
</dbReference>
<dbReference type="Proteomes" id="UP001205740">
    <property type="component" value="Unassembled WGS sequence"/>
</dbReference>